<dbReference type="Pfam" id="PF17942">
    <property type="entry name" value="Morc6_S5"/>
    <property type="match status" value="1"/>
</dbReference>
<feature type="region of interest" description="Disordered" evidence="8">
    <location>
        <begin position="747"/>
        <end position="910"/>
    </location>
</feature>
<evidence type="ECO:0000256" key="8">
    <source>
        <dbReference type="SAM" id="MobiDB-lite"/>
    </source>
</evidence>
<dbReference type="Gene3D" id="3.30.40.100">
    <property type="match status" value="1"/>
</dbReference>
<evidence type="ECO:0000256" key="5">
    <source>
        <dbReference type="ARBA" id="ARBA00023054"/>
    </source>
</evidence>
<evidence type="ECO:0000313" key="10">
    <source>
        <dbReference type="Proteomes" id="UP000887565"/>
    </source>
</evidence>
<accession>A0A915KTV1</accession>
<evidence type="ECO:0000256" key="1">
    <source>
        <dbReference type="ARBA" id="ARBA00004123"/>
    </source>
</evidence>
<name>A0A915KTV1_ROMCU</name>
<organism evidence="10 11">
    <name type="scientific">Romanomermis culicivorax</name>
    <name type="common">Nematode worm</name>
    <dbReference type="NCBI Taxonomy" id="13658"/>
    <lineage>
        <taxon>Eukaryota</taxon>
        <taxon>Metazoa</taxon>
        <taxon>Ecdysozoa</taxon>
        <taxon>Nematoda</taxon>
        <taxon>Enoplea</taxon>
        <taxon>Dorylaimia</taxon>
        <taxon>Mermithida</taxon>
        <taxon>Mermithoidea</taxon>
        <taxon>Mermithidae</taxon>
        <taxon>Romanomermis</taxon>
    </lineage>
</organism>
<evidence type="ECO:0000256" key="2">
    <source>
        <dbReference type="ARBA" id="ARBA00022723"/>
    </source>
</evidence>
<keyword evidence="5 7" id="KW-0175">Coiled coil</keyword>
<feature type="compositionally biased region" description="Basic and acidic residues" evidence="8">
    <location>
        <begin position="864"/>
        <end position="879"/>
    </location>
</feature>
<dbReference type="PANTHER" id="PTHR23337">
    <property type="entry name" value="ZINC FINGER CW-TYPE COILED-COIL DOMAIN PROTEIN 1"/>
    <property type="match status" value="1"/>
</dbReference>
<evidence type="ECO:0000313" key="11">
    <source>
        <dbReference type="WBParaSite" id="nRc.2.0.1.t42350-RA"/>
    </source>
</evidence>
<sequence>TTHEFLFGAIVELIDNSRDANAERCDIFTVTKSDLRGGKMLCFYDNGCGMLPNEARNVMTFGYSAKRRDPSMIGQYGNGLKSGAMRIGKDMILFTKKDGVFTCLLLSRTFHEEENIDEVIIPTPSFNENKTPFIPADGDTAKHATEMEIILKYSPFHNLDDLLLQFDMIKGEHGTLIICYNLKLLESGDPELDFADPADVRLADPEGSDLSDAKFHLERISLRSYLSIIYANPRMKLYIQNKKIRTRRVVNTLYKVVPYLGPCTEAAVVVPALGYSCHGSCQNHIVDLLKRSTNFRSRPTAMFDVLPQSCAKRCKLQERVKENESKLAQFEKKFGSNPTKKDIRMQWRQLQDKVAISKQDMQRLKDSTDGKIKQLKEPKVLNFMFGINLERRTHDGCFIYNNGRLIKMYEKVGPQLEGTKKCCGVVGVVDIPFVVLEPTHNKQDFADSREYRQLLRAMGEHMDQYWRDLNLAAQPGGLIQFWQQFGYIQNDWNLPPANDEKYIKKRLMSVNLTLQCVYNVRSSDGITGQGLSGRESGDHHRAELTVRDSLPDYLGRKVGQSYDASLTLLFATFVYIYRPDSGPVKNLGPVDHWRRNLCLKWRVLPYESKQAKEEFLDTWSCIQNPDSACNKCSAPEKLPTHPVGKLEKEVITVDQKREMLEKKIMKQTAELEQISKKTDVKSKRDVVAAEARMKKQALIADTTPSRLSARQAAVKISRRKSPSPLPIPLKKPRTKCTCLWQADLRKQLESKSSESGSSDDEDEEESEDENDSEEEEEGEPAQLAKNRRPVGTANAKNFTAQKTPIKAPQTLSASSTSKIRGSRLPITSNTPAAENSTTNHTTASKTTSSARAAPAAPITVSLDKTSKNDKKNNVEKLEAHSTNATDDAAVVSSSNGLSQTPTSSSSNNSLSVASLQSQVDELSSRLRRFLYYFLPPNWNKLTKQQVGLLTPEELISKVDLTEFCQAYESGLKKLVADHQKTADAAQAKVKRIRSLSSTVLKRLKPDVDVEAGCETDDFDKIIETLAKDE</sequence>
<feature type="compositionally biased region" description="Acidic residues" evidence="8">
    <location>
        <begin position="757"/>
        <end position="779"/>
    </location>
</feature>
<dbReference type="InterPro" id="IPR011124">
    <property type="entry name" value="Znf_CW"/>
</dbReference>
<reference evidence="11" key="1">
    <citation type="submission" date="2022-11" db="UniProtKB">
        <authorList>
            <consortium name="WormBaseParasite"/>
        </authorList>
    </citation>
    <scope>IDENTIFICATION</scope>
</reference>
<feature type="region of interest" description="Disordered" evidence="8">
    <location>
        <begin position="701"/>
        <end position="731"/>
    </location>
</feature>
<dbReference type="AlphaFoldDB" id="A0A915KTV1"/>
<evidence type="ECO:0000256" key="3">
    <source>
        <dbReference type="ARBA" id="ARBA00022771"/>
    </source>
</evidence>
<feature type="compositionally biased region" description="Low complexity" evidence="8">
    <location>
        <begin position="836"/>
        <end position="856"/>
    </location>
</feature>
<dbReference type="GO" id="GO:0005634">
    <property type="term" value="C:nucleus"/>
    <property type="evidence" value="ECO:0007669"/>
    <property type="project" value="UniProtKB-SubCell"/>
</dbReference>
<feature type="domain" description="CW-type" evidence="9">
    <location>
        <begin position="581"/>
        <end position="640"/>
    </location>
</feature>
<dbReference type="InterPro" id="IPR036890">
    <property type="entry name" value="HATPase_C_sf"/>
</dbReference>
<dbReference type="WBParaSite" id="nRc.2.0.1.t42350-RA">
    <property type="protein sequence ID" value="nRc.2.0.1.t42350-RA"/>
    <property type="gene ID" value="nRc.2.0.1.g42350"/>
</dbReference>
<dbReference type="Gene3D" id="3.30.565.10">
    <property type="entry name" value="Histidine kinase-like ATPase, C-terminal domain"/>
    <property type="match status" value="1"/>
</dbReference>
<protein>
    <submittedName>
        <fullName evidence="11">CW-type domain-containing protein</fullName>
    </submittedName>
</protein>
<keyword evidence="2" id="KW-0479">Metal-binding</keyword>
<keyword evidence="6" id="KW-0539">Nucleus</keyword>
<dbReference type="Pfam" id="PF07496">
    <property type="entry name" value="zf-CW"/>
    <property type="match status" value="1"/>
</dbReference>
<dbReference type="InterPro" id="IPR041006">
    <property type="entry name" value="Morc_S5"/>
</dbReference>
<feature type="coiled-coil region" evidence="7">
    <location>
        <begin position="643"/>
        <end position="677"/>
    </location>
</feature>
<evidence type="ECO:0000256" key="7">
    <source>
        <dbReference type="SAM" id="Coils"/>
    </source>
</evidence>
<dbReference type="SUPFAM" id="SSF55874">
    <property type="entry name" value="ATPase domain of HSP90 chaperone/DNA topoisomerase II/histidine kinase"/>
    <property type="match status" value="1"/>
</dbReference>
<keyword evidence="3" id="KW-0863">Zinc-finger</keyword>
<feature type="compositionally biased region" description="Polar residues" evidence="8">
    <location>
        <begin position="809"/>
        <end position="835"/>
    </location>
</feature>
<keyword evidence="4" id="KW-0862">Zinc</keyword>
<dbReference type="GO" id="GO:0008270">
    <property type="term" value="F:zinc ion binding"/>
    <property type="evidence" value="ECO:0007669"/>
    <property type="project" value="UniProtKB-KW"/>
</dbReference>
<feature type="compositionally biased region" description="Low complexity" evidence="8">
    <location>
        <begin position="892"/>
        <end position="910"/>
    </location>
</feature>
<keyword evidence="10" id="KW-1185">Reference proteome</keyword>
<evidence type="ECO:0000256" key="4">
    <source>
        <dbReference type="ARBA" id="ARBA00022833"/>
    </source>
</evidence>
<evidence type="ECO:0000256" key="6">
    <source>
        <dbReference type="ARBA" id="ARBA00023242"/>
    </source>
</evidence>
<dbReference type="PANTHER" id="PTHR23337:SF3">
    <property type="entry name" value="MORC FAMILY CW-TYPE ZINC FINGER 2"/>
    <property type="match status" value="1"/>
</dbReference>
<dbReference type="Pfam" id="PF13589">
    <property type="entry name" value="HATPase_c_3"/>
    <property type="match status" value="1"/>
</dbReference>
<dbReference type="PROSITE" id="PS51050">
    <property type="entry name" value="ZF_CW"/>
    <property type="match status" value="1"/>
</dbReference>
<comment type="subcellular location">
    <subcellularLocation>
        <location evidence="1">Nucleus</location>
    </subcellularLocation>
</comment>
<proteinExistence type="predicted"/>
<evidence type="ECO:0000259" key="9">
    <source>
        <dbReference type="PROSITE" id="PS51050"/>
    </source>
</evidence>
<dbReference type="Proteomes" id="UP000887565">
    <property type="component" value="Unplaced"/>
</dbReference>